<dbReference type="EMBL" id="JANIGO010000003">
    <property type="protein sequence ID" value="MCQ8896741.1"/>
    <property type="molecule type" value="Genomic_DNA"/>
</dbReference>
<keyword evidence="2" id="KW-0812">Transmembrane</keyword>
<name>A0ABT1WGU3_9BURK</name>
<dbReference type="InterPro" id="IPR006694">
    <property type="entry name" value="Fatty_acid_hydroxylase"/>
</dbReference>
<dbReference type="Proteomes" id="UP001204142">
    <property type="component" value="Unassembled WGS sequence"/>
</dbReference>
<accession>A0ABT1WGU3</accession>
<comment type="caution">
    <text evidence="8">The sequence shown here is derived from an EMBL/GenBank/DDBJ whole genome shotgun (WGS) entry which is preliminary data.</text>
</comment>
<comment type="subcellular location">
    <subcellularLocation>
        <location evidence="1">Endomembrane system</location>
        <topology evidence="1">Multi-pass membrane protein</topology>
    </subcellularLocation>
</comment>
<keyword evidence="3" id="KW-1133">Transmembrane helix</keyword>
<organism evidence="8 9">
    <name type="scientific">Limnobacter humi</name>
    <dbReference type="NCBI Taxonomy" id="1778671"/>
    <lineage>
        <taxon>Bacteria</taxon>
        <taxon>Pseudomonadati</taxon>
        <taxon>Pseudomonadota</taxon>
        <taxon>Betaproteobacteria</taxon>
        <taxon>Burkholderiales</taxon>
        <taxon>Burkholderiaceae</taxon>
        <taxon>Limnobacter</taxon>
    </lineage>
</organism>
<keyword evidence="4" id="KW-0560">Oxidoreductase</keyword>
<dbReference type="InterPro" id="IPR051689">
    <property type="entry name" value="Sterol_desaturase/TMEM195"/>
</dbReference>
<evidence type="ECO:0000256" key="5">
    <source>
        <dbReference type="ARBA" id="ARBA00023098"/>
    </source>
</evidence>
<proteinExistence type="predicted"/>
<sequence>MCQKTTLQAVRHVNAVFWRLSYLSTPFSSVINCPQHHRLHHAKNEAYHDCNYGGILIVWDRWFGTFRDFQPGVAPVYGTLTPVLSTNPLKQGIMGWVHLLQKVGKAPGLLNKLKCLWLPPGWTPSKTA</sequence>
<evidence type="ECO:0000256" key="4">
    <source>
        <dbReference type="ARBA" id="ARBA00023002"/>
    </source>
</evidence>
<dbReference type="Pfam" id="PF04116">
    <property type="entry name" value="FA_hydroxylase"/>
    <property type="match status" value="1"/>
</dbReference>
<feature type="domain" description="Fatty acid hydroxylase" evidence="7">
    <location>
        <begin position="6"/>
        <end position="65"/>
    </location>
</feature>
<dbReference type="PANTHER" id="PTHR21624:SF1">
    <property type="entry name" value="ALKYLGLYCEROL MONOOXYGENASE"/>
    <property type="match status" value="1"/>
</dbReference>
<gene>
    <name evidence="8" type="ORF">NQT62_09885</name>
</gene>
<keyword evidence="6" id="KW-0472">Membrane</keyword>
<reference evidence="8 9" key="1">
    <citation type="submission" date="2022-07" db="EMBL/GenBank/DDBJ databases">
        <authorList>
            <person name="Xamxidin M."/>
            <person name="Wu M."/>
        </authorList>
    </citation>
    <scope>NUCLEOTIDE SEQUENCE [LARGE SCALE GENOMIC DNA]</scope>
    <source>
        <strain evidence="8 9">NBRC 111650</strain>
    </source>
</reference>
<keyword evidence="5" id="KW-0443">Lipid metabolism</keyword>
<evidence type="ECO:0000259" key="7">
    <source>
        <dbReference type="Pfam" id="PF04116"/>
    </source>
</evidence>
<dbReference type="PANTHER" id="PTHR21624">
    <property type="entry name" value="STEROL DESATURASE-RELATED PROTEIN"/>
    <property type="match status" value="1"/>
</dbReference>
<evidence type="ECO:0000256" key="3">
    <source>
        <dbReference type="ARBA" id="ARBA00022989"/>
    </source>
</evidence>
<evidence type="ECO:0000313" key="8">
    <source>
        <dbReference type="EMBL" id="MCQ8896741.1"/>
    </source>
</evidence>
<evidence type="ECO:0000313" key="9">
    <source>
        <dbReference type="Proteomes" id="UP001204142"/>
    </source>
</evidence>
<dbReference type="RefSeq" id="WP_256764880.1">
    <property type="nucleotide sequence ID" value="NZ_JANIGO010000003.1"/>
</dbReference>
<keyword evidence="9" id="KW-1185">Reference proteome</keyword>
<protein>
    <submittedName>
        <fullName evidence="8">Sterol desaturase family protein</fullName>
    </submittedName>
</protein>
<evidence type="ECO:0000256" key="2">
    <source>
        <dbReference type="ARBA" id="ARBA00022692"/>
    </source>
</evidence>
<evidence type="ECO:0000256" key="1">
    <source>
        <dbReference type="ARBA" id="ARBA00004127"/>
    </source>
</evidence>
<evidence type="ECO:0000256" key="6">
    <source>
        <dbReference type="ARBA" id="ARBA00023136"/>
    </source>
</evidence>